<accession>A0A2N9I846</accession>
<evidence type="ECO:0000313" key="2">
    <source>
        <dbReference type="EMBL" id="SPD20199.1"/>
    </source>
</evidence>
<name>A0A2N9I846_FAGSY</name>
<proteinExistence type="predicted"/>
<gene>
    <name evidence="2" type="ORF">FSB_LOCUS48081</name>
</gene>
<sequence length="45" mass="4939">MTGVRRYWSRYWAAETTGVRQQWSRLGCGFAASSMATVVAVVAIG</sequence>
<dbReference type="AlphaFoldDB" id="A0A2N9I846"/>
<keyword evidence="1" id="KW-0472">Membrane</keyword>
<dbReference type="EMBL" id="OIVN01004968">
    <property type="protein sequence ID" value="SPD20199.1"/>
    <property type="molecule type" value="Genomic_DNA"/>
</dbReference>
<protein>
    <submittedName>
        <fullName evidence="2">Uncharacterized protein</fullName>
    </submittedName>
</protein>
<keyword evidence="1" id="KW-0812">Transmembrane</keyword>
<reference evidence="2" key="1">
    <citation type="submission" date="2018-02" db="EMBL/GenBank/DDBJ databases">
        <authorList>
            <person name="Cohen D.B."/>
            <person name="Kent A.D."/>
        </authorList>
    </citation>
    <scope>NUCLEOTIDE SEQUENCE</scope>
</reference>
<feature type="transmembrane region" description="Helical" evidence="1">
    <location>
        <begin position="26"/>
        <end position="44"/>
    </location>
</feature>
<organism evidence="2">
    <name type="scientific">Fagus sylvatica</name>
    <name type="common">Beechnut</name>
    <dbReference type="NCBI Taxonomy" id="28930"/>
    <lineage>
        <taxon>Eukaryota</taxon>
        <taxon>Viridiplantae</taxon>
        <taxon>Streptophyta</taxon>
        <taxon>Embryophyta</taxon>
        <taxon>Tracheophyta</taxon>
        <taxon>Spermatophyta</taxon>
        <taxon>Magnoliopsida</taxon>
        <taxon>eudicotyledons</taxon>
        <taxon>Gunneridae</taxon>
        <taxon>Pentapetalae</taxon>
        <taxon>rosids</taxon>
        <taxon>fabids</taxon>
        <taxon>Fagales</taxon>
        <taxon>Fagaceae</taxon>
        <taxon>Fagus</taxon>
    </lineage>
</organism>
<evidence type="ECO:0000256" key="1">
    <source>
        <dbReference type="SAM" id="Phobius"/>
    </source>
</evidence>
<keyword evidence="1" id="KW-1133">Transmembrane helix</keyword>